<proteinExistence type="predicted"/>
<dbReference type="KEGG" id="vhl:BME96_13605"/>
<evidence type="ECO:0000256" key="2">
    <source>
        <dbReference type="ARBA" id="ARBA00022801"/>
    </source>
</evidence>
<evidence type="ECO:0000259" key="4">
    <source>
        <dbReference type="SMART" id="SM00797"/>
    </source>
</evidence>
<reference evidence="5 6" key="1">
    <citation type="submission" date="2016-11" db="EMBL/GenBank/DDBJ databases">
        <title>Complete genome sequencing of Virgibacillus halodenitrificans PDB-F2.</title>
        <authorList>
            <person name="Sun Z."/>
            <person name="Zhou Y."/>
            <person name="Li H."/>
        </authorList>
    </citation>
    <scope>NUCLEOTIDE SEQUENCE [LARGE SCALE GENOMIC DNA]</scope>
    <source>
        <strain evidence="5 6">PDB-F2</strain>
    </source>
</reference>
<dbReference type="Proteomes" id="UP000182945">
    <property type="component" value="Chromosome"/>
</dbReference>
<evidence type="ECO:0000256" key="1">
    <source>
        <dbReference type="ARBA" id="ARBA00022741"/>
    </source>
</evidence>
<dbReference type="SUPFAM" id="SSF50891">
    <property type="entry name" value="Cyclophilin-like"/>
    <property type="match status" value="1"/>
</dbReference>
<dbReference type="SMART" id="SM00797">
    <property type="entry name" value="AHS2"/>
    <property type="match status" value="1"/>
</dbReference>
<name>A0AAC9J434_VIRHA</name>
<evidence type="ECO:0000313" key="5">
    <source>
        <dbReference type="EMBL" id="APC49169.1"/>
    </source>
</evidence>
<dbReference type="NCBIfam" id="TIGR00724">
    <property type="entry name" value="urea_amlyse_rel"/>
    <property type="match status" value="1"/>
</dbReference>
<accession>A0AAC9J434</accession>
<dbReference type="AlphaFoldDB" id="A0AAC9J434"/>
<dbReference type="GeneID" id="71515443"/>
<dbReference type="GO" id="GO:0005524">
    <property type="term" value="F:ATP binding"/>
    <property type="evidence" value="ECO:0007669"/>
    <property type="project" value="UniProtKB-KW"/>
</dbReference>
<dbReference type="PANTHER" id="PTHR43309:SF5">
    <property type="entry name" value="5-OXOPROLINASE SUBUNIT C"/>
    <property type="match status" value="1"/>
</dbReference>
<dbReference type="GO" id="GO:0016787">
    <property type="term" value="F:hydrolase activity"/>
    <property type="evidence" value="ECO:0007669"/>
    <property type="project" value="UniProtKB-KW"/>
</dbReference>
<dbReference type="Pfam" id="PF02626">
    <property type="entry name" value="CT_A_B"/>
    <property type="match status" value="1"/>
</dbReference>
<dbReference type="RefSeq" id="WP_071649328.1">
    <property type="nucleotide sequence ID" value="NZ_CP017962.1"/>
</dbReference>
<dbReference type="PANTHER" id="PTHR43309">
    <property type="entry name" value="5-OXOPROLINASE SUBUNIT C"/>
    <property type="match status" value="1"/>
</dbReference>
<feature type="domain" description="Carboxyltransferase" evidence="4">
    <location>
        <begin position="28"/>
        <end position="302"/>
    </location>
</feature>
<keyword evidence="1" id="KW-0547">Nucleotide-binding</keyword>
<dbReference type="InterPro" id="IPR003778">
    <property type="entry name" value="CT_A_B"/>
</dbReference>
<sequence length="316" mass="34649">MDSSPIFQVIKPGIYTTFQDMGRIGFQKYGLPVAGAMDLYAFQIGNILVGNRRNTASLEVTLIGPKLQAMAEITVAITGANLEPEVNGQSRPMWSTFQLEKGDVLSFGKYHSGVRAYISVAGGFDVPVLFQSQSTDIRSGIGQTLDHYGTLQGLPKSVQGGVGLSKHLIPTYATSIEVAVIEGPHMSSFKSNERKEFFNKTFLVEPNSNRMGYRLSNSKKVGTIKQDIWSDAIPFGGIQVPPNGQPIILMADRQPTGGYPRIGTVISTDLPKIAQLPTKSEVSFYPISVEEAQERVIRLERELVTLGMIRKHMPSR</sequence>
<dbReference type="Gene3D" id="2.40.100.10">
    <property type="entry name" value="Cyclophilin-like"/>
    <property type="match status" value="1"/>
</dbReference>
<keyword evidence="3" id="KW-0067">ATP-binding</keyword>
<keyword evidence="2 5" id="KW-0378">Hydrolase</keyword>
<dbReference type="InterPro" id="IPR029000">
    <property type="entry name" value="Cyclophilin-like_dom_sf"/>
</dbReference>
<gene>
    <name evidence="5" type="ORF">BME96_13605</name>
</gene>
<evidence type="ECO:0000313" key="6">
    <source>
        <dbReference type="Proteomes" id="UP000182945"/>
    </source>
</evidence>
<evidence type="ECO:0000256" key="3">
    <source>
        <dbReference type="ARBA" id="ARBA00022840"/>
    </source>
</evidence>
<organism evidence="5 6">
    <name type="scientific">Virgibacillus halodenitrificans</name>
    <name type="common">Bacillus halodenitrificans</name>
    <dbReference type="NCBI Taxonomy" id="1482"/>
    <lineage>
        <taxon>Bacteria</taxon>
        <taxon>Bacillati</taxon>
        <taxon>Bacillota</taxon>
        <taxon>Bacilli</taxon>
        <taxon>Bacillales</taxon>
        <taxon>Bacillaceae</taxon>
        <taxon>Virgibacillus</taxon>
    </lineage>
</organism>
<dbReference type="InterPro" id="IPR052708">
    <property type="entry name" value="PxpC"/>
</dbReference>
<protein>
    <submittedName>
        <fullName evidence="5">Allophanate hydrolase</fullName>
    </submittedName>
</protein>
<dbReference type="EMBL" id="CP017962">
    <property type="protein sequence ID" value="APC49169.1"/>
    <property type="molecule type" value="Genomic_DNA"/>
</dbReference>